<proteinExistence type="predicted"/>
<dbReference type="RefSeq" id="XP_056761190.1">
    <property type="nucleotide sequence ID" value="XM_056912341.1"/>
</dbReference>
<reference evidence="1" key="2">
    <citation type="journal article" date="2023" name="IMA Fungus">
        <title>Comparative genomic study of the Penicillium genus elucidates a diverse pangenome and 15 lateral gene transfer events.</title>
        <authorList>
            <person name="Petersen C."/>
            <person name="Sorensen T."/>
            <person name="Nielsen M.R."/>
            <person name="Sondergaard T.E."/>
            <person name="Sorensen J.L."/>
            <person name="Fitzpatrick D.A."/>
            <person name="Frisvad J.C."/>
            <person name="Nielsen K.L."/>
        </authorList>
    </citation>
    <scope>NUCLEOTIDE SEQUENCE</scope>
    <source>
        <strain evidence="1">IBT 16125</strain>
    </source>
</reference>
<reference evidence="1" key="1">
    <citation type="submission" date="2022-12" db="EMBL/GenBank/DDBJ databases">
        <authorList>
            <person name="Petersen C."/>
        </authorList>
    </citation>
    <scope>NUCLEOTIDE SEQUENCE</scope>
    <source>
        <strain evidence="1">IBT 16125</strain>
    </source>
</reference>
<evidence type="ECO:0000313" key="1">
    <source>
        <dbReference type="EMBL" id="KAJ5437961.1"/>
    </source>
</evidence>
<gene>
    <name evidence="1" type="ORF">N7458_008959</name>
</gene>
<comment type="caution">
    <text evidence="1">The sequence shown here is derived from an EMBL/GenBank/DDBJ whole genome shotgun (WGS) entry which is preliminary data.</text>
</comment>
<protein>
    <submittedName>
        <fullName evidence="1">Uncharacterized protein</fullName>
    </submittedName>
</protein>
<evidence type="ECO:0000313" key="2">
    <source>
        <dbReference type="Proteomes" id="UP001213681"/>
    </source>
</evidence>
<dbReference type="EMBL" id="JAPVEA010000008">
    <property type="protein sequence ID" value="KAJ5437961.1"/>
    <property type="molecule type" value="Genomic_DNA"/>
</dbReference>
<accession>A0AAD6BYA3</accession>
<keyword evidence="2" id="KW-1185">Reference proteome</keyword>
<name>A0AAD6BYA3_9EURO</name>
<organism evidence="1 2">
    <name type="scientific">Penicillium daleae</name>
    <dbReference type="NCBI Taxonomy" id="63821"/>
    <lineage>
        <taxon>Eukaryota</taxon>
        <taxon>Fungi</taxon>
        <taxon>Dikarya</taxon>
        <taxon>Ascomycota</taxon>
        <taxon>Pezizomycotina</taxon>
        <taxon>Eurotiomycetes</taxon>
        <taxon>Eurotiomycetidae</taxon>
        <taxon>Eurotiales</taxon>
        <taxon>Aspergillaceae</taxon>
        <taxon>Penicillium</taxon>
    </lineage>
</organism>
<dbReference type="AlphaFoldDB" id="A0AAD6BYA3"/>
<sequence>MTSRQEPSKEATGRCWSEEVDRMIGDSEQRLESAVMQATGNIRQFHASRANLIWDSCVVVDDIAGVPQCADCHWEGTANIFCFVAPLLANEVESDEVCFERIKTTLLDLKKRRAEMNPPLDRPDEYIDTLLAVFDISLSVGILKRPALMPKQTS</sequence>
<dbReference type="GeneID" id="81602584"/>
<dbReference type="Proteomes" id="UP001213681">
    <property type="component" value="Unassembled WGS sequence"/>
</dbReference>